<keyword evidence="7" id="KW-1185">Reference proteome</keyword>
<sequence>MTQLRERQQVRMRSHSPKPPQGWNRFKWYGPGLIWMISSVGSGSVLFTPRIGSRYEYGLLWMALIVIFLMWIMIREVGWYTVVTGKTILEGYRDLPGPKNWAIWLIFLPQLVAAVVTVAGIAALTGSALMIAFPGNQALYATITIILSLILVISGRYKVVELSTSIMAGVLVAVAIITAVRVFPPVEQLGGGIVPGLPEDLDFEFIIPWVGFILAGAAGIMWFSYWVAAREYGGPVEEDNNNHQPGNNGHSNREYLDEDYQQRLNSRLKKWIRIMSTTAAIGVIGGGLVIVAFMILGAELLAPEGIIPEGIQVAEDLTRLLSEVWGVFGYWLLIIGVTIALAGTILSNQDGWGRMFADATQILMEPQLHQSQVENGHNGNHLQQWIFSKLSNKEWLKNSYAIWVTAILPLIVFFLVRDPVDILSVGGVVTTVHTPVVVFLTLYLNRVQLPQALRPGWFSLIFMVLSGLFFTGFAILYFLDLFGMEF</sequence>
<keyword evidence="4 5" id="KW-0472">Membrane</keyword>
<feature type="transmembrane region" description="Helical" evidence="5">
    <location>
        <begin position="328"/>
        <end position="346"/>
    </location>
</feature>
<dbReference type="PANTHER" id="PTHR11706:SF3">
    <property type="entry name" value="METAL ION TRANSPORT PROTEIN"/>
    <property type="match status" value="1"/>
</dbReference>
<reference evidence="6 7" key="1">
    <citation type="journal article" date="2019" name="Genome Biol. Evol.">
        <title>Day and night: Metabolic profiles and evolutionary relationships of six axenic non-marine cyanobacteria.</title>
        <authorList>
            <person name="Will S.E."/>
            <person name="Henke P."/>
            <person name="Boedeker C."/>
            <person name="Huang S."/>
            <person name="Brinkmann H."/>
            <person name="Rohde M."/>
            <person name="Jarek M."/>
            <person name="Friedl T."/>
            <person name="Seufert S."/>
            <person name="Schumacher M."/>
            <person name="Overmann J."/>
            <person name="Neumann-Schaal M."/>
            <person name="Petersen J."/>
        </authorList>
    </citation>
    <scope>NUCLEOTIDE SEQUENCE [LARGE SCALE GENOMIC DNA]</scope>
    <source>
        <strain evidence="6 7">PCC 6912</strain>
    </source>
</reference>
<keyword evidence="2 5" id="KW-0812">Transmembrane</keyword>
<feature type="transmembrane region" description="Helical" evidence="5">
    <location>
        <begin position="456"/>
        <end position="479"/>
    </location>
</feature>
<feature type="transmembrane region" description="Helical" evidence="5">
    <location>
        <begin position="271"/>
        <end position="296"/>
    </location>
</feature>
<dbReference type="GO" id="GO:0034755">
    <property type="term" value="P:iron ion transmembrane transport"/>
    <property type="evidence" value="ECO:0007669"/>
    <property type="project" value="TreeGrafter"/>
</dbReference>
<feature type="transmembrane region" description="Helical" evidence="5">
    <location>
        <begin position="399"/>
        <end position="416"/>
    </location>
</feature>
<evidence type="ECO:0000256" key="1">
    <source>
        <dbReference type="ARBA" id="ARBA00004141"/>
    </source>
</evidence>
<dbReference type="NCBIfam" id="NF037982">
    <property type="entry name" value="Nramp_1"/>
    <property type="match status" value="1"/>
</dbReference>
<feature type="transmembrane region" description="Helical" evidence="5">
    <location>
        <begin position="59"/>
        <end position="82"/>
    </location>
</feature>
<feature type="transmembrane region" description="Helical" evidence="5">
    <location>
        <begin position="206"/>
        <end position="228"/>
    </location>
</feature>
<dbReference type="GO" id="GO:0005384">
    <property type="term" value="F:manganese ion transmembrane transporter activity"/>
    <property type="evidence" value="ECO:0007669"/>
    <property type="project" value="TreeGrafter"/>
</dbReference>
<name>A0A433NPY5_CHLFR</name>
<evidence type="ECO:0008006" key="8">
    <source>
        <dbReference type="Google" id="ProtNLM"/>
    </source>
</evidence>
<evidence type="ECO:0000256" key="4">
    <source>
        <dbReference type="ARBA" id="ARBA00023136"/>
    </source>
</evidence>
<dbReference type="RefSeq" id="WP_016877937.1">
    <property type="nucleotide sequence ID" value="NZ_AJLN01000137.1"/>
</dbReference>
<dbReference type="Proteomes" id="UP000268857">
    <property type="component" value="Unassembled WGS sequence"/>
</dbReference>
<dbReference type="OrthoDB" id="9787548at2"/>
<comment type="caution">
    <text evidence="6">The sequence shown here is derived from an EMBL/GenBank/DDBJ whole genome shotgun (WGS) entry which is preliminary data.</text>
</comment>
<dbReference type="EMBL" id="RSCJ01000002">
    <property type="protein sequence ID" value="RUR85888.1"/>
    <property type="molecule type" value="Genomic_DNA"/>
</dbReference>
<feature type="transmembrane region" description="Helical" evidence="5">
    <location>
        <begin position="166"/>
        <end position="186"/>
    </location>
</feature>
<dbReference type="PANTHER" id="PTHR11706">
    <property type="entry name" value="SOLUTE CARRIER PROTEIN FAMILY 11 MEMBER"/>
    <property type="match status" value="1"/>
</dbReference>
<dbReference type="AlphaFoldDB" id="A0A433NPY5"/>
<feature type="transmembrane region" description="Helical" evidence="5">
    <location>
        <begin position="137"/>
        <end position="154"/>
    </location>
</feature>
<feature type="transmembrane region" description="Helical" evidence="5">
    <location>
        <begin position="422"/>
        <end position="444"/>
    </location>
</feature>
<feature type="transmembrane region" description="Helical" evidence="5">
    <location>
        <begin position="28"/>
        <end position="47"/>
    </location>
</feature>
<evidence type="ECO:0000313" key="6">
    <source>
        <dbReference type="EMBL" id="RUR85888.1"/>
    </source>
</evidence>
<accession>A0A433NPY5</accession>
<evidence type="ECO:0000313" key="7">
    <source>
        <dbReference type="Proteomes" id="UP000268857"/>
    </source>
</evidence>
<evidence type="ECO:0000256" key="2">
    <source>
        <dbReference type="ARBA" id="ARBA00022692"/>
    </source>
</evidence>
<organism evidence="6 7">
    <name type="scientific">Chlorogloeopsis fritschii PCC 6912</name>
    <dbReference type="NCBI Taxonomy" id="211165"/>
    <lineage>
        <taxon>Bacteria</taxon>
        <taxon>Bacillati</taxon>
        <taxon>Cyanobacteriota</taxon>
        <taxon>Cyanophyceae</taxon>
        <taxon>Nostocales</taxon>
        <taxon>Chlorogloeopsidaceae</taxon>
        <taxon>Chlorogloeopsis</taxon>
    </lineage>
</organism>
<dbReference type="STRING" id="211165.GCA_000317285_05931"/>
<comment type="subcellular location">
    <subcellularLocation>
        <location evidence="1">Membrane</location>
        <topology evidence="1">Multi-pass membrane protein</topology>
    </subcellularLocation>
</comment>
<dbReference type="GO" id="GO:0005886">
    <property type="term" value="C:plasma membrane"/>
    <property type="evidence" value="ECO:0007669"/>
    <property type="project" value="TreeGrafter"/>
</dbReference>
<evidence type="ECO:0000256" key="5">
    <source>
        <dbReference type="SAM" id="Phobius"/>
    </source>
</evidence>
<feature type="transmembrane region" description="Helical" evidence="5">
    <location>
        <begin position="103"/>
        <end position="131"/>
    </location>
</feature>
<protein>
    <recommendedName>
        <fullName evidence="8">Iron transporter</fullName>
    </recommendedName>
</protein>
<dbReference type="Pfam" id="PF01566">
    <property type="entry name" value="Nramp"/>
    <property type="match status" value="1"/>
</dbReference>
<keyword evidence="3 5" id="KW-1133">Transmembrane helix</keyword>
<dbReference type="GO" id="GO:0015086">
    <property type="term" value="F:cadmium ion transmembrane transporter activity"/>
    <property type="evidence" value="ECO:0007669"/>
    <property type="project" value="TreeGrafter"/>
</dbReference>
<gene>
    <name evidence="6" type="ORF">PCC6912_07130</name>
</gene>
<evidence type="ECO:0000256" key="3">
    <source>
        <dbReference type="ARBA" id="ARBA00022989"/>
    </source>
</evidence>
<dbReference type="InterPro" id="IPR001046">
    <property type="entry name" value="NRAMP_fam"/>
</dbReference>
<proteinExistence type="predicted"/>